<dbReference type="Pfam" id="PF14359">
    <property type="entry name" value="DUF4406"/>
    <property type="match status" value="1"/>
</dbReference>
<dbReference type="AlphaFoldDB" id="A0A0F9L7N7"/>
<name>A0A0F9L7N7_9ZZZZ</name>
<evidence type="ECO:0000313" key="1">
    <source>
        <dbReference type="EMBL" id="KKM23575.1"/>
    </source>
</evidence>
<accession>A0A0F9L7N7</accession>
<protein>
    <recommendedName>
        <fullName evidence="2">DUF4406 domain-containing protein</fullName>
    </recommendedName>
</protein>
<reference evidence="1" key="1">
    <citation type="journal article" date="2015" name="Nature">
        <title>Complex archaea that bridge the gap between prokaryotes and eukaryotes.</title>
        <authorList>
            <person name="Spang A."/>
            <person name="Saw J.H."/>
            <person name="Jorgensen S.L."/>
            <person name="Zaremba-Niedzwiedzka K."/>
            <person name="Martijn J."/>
            <person name="Lind A.E."/>
            <person name="van Eijk R."/>
            <person name="Schleper C."/>
            <person name="Guy L."/>
            <person name="Ettema T.J."/>
        </authorList>
    </citation>
    <scope>NUCLEOTIDE SEQUENCE</scope>
</reference>
<organism evidence="1">
    <name type="scientific">marine sediment metagenome</name>
    <dbReference type="NCBI Taxonomy" id="412755"/>
    <lineage>
        <taxon>unclassified sequences</taxon>
        <taxon>metagenomes</taxon>
        <taxon>ecological metagenomes</taxon>
    </lineage>
</organism>
<sequence>MKWYLAGPMSGILDQNYPAFALACQELRAQGYTIISPHETTPFQRETDEPQWQALLKKDVITLLGCGGIALLSEWRGSKGATFEHHVAATVGMKIRYYRYKGLWIPDDIADDMIDQAIVHFCHWGWGVDRTRGYIKGLLRTWYN</sequence>
<dbReference type="Gene3D" id="3.40.50.10400">
    <property type="entry name" value="Hypothetical protein PA1492"/>
    <property type="match status" value="1"/>
</dbReference>
<comment type="caution">
    <text evidence="1">The sequence shown here is derived from an EMBL/GenBank/DDBJ whole genome shotgun (WGS) entry which is preliminary data.</text>
</comment>
<evidence type="ECO:0008006" key="2">
    <source>
        <dbReference type="Google" id="ProtNLM"/>
    </source>
</evidence>
<proteinExistence type="predicted"/>
<gene>
    <name evidence="1" type="ORF">LCGC14_1613780</name>
</gene>
<dbReference type="SUPFAM" id="SSF52309">
    <property type="entry name" value="N-(deoxy)ribosyltransferase-like"/>
    <property type="match status" value="1"/>
</dbReference>
<dbReference type="EMBL" id="LAZR01013097">
    <property type="protein sequence ID" value="KKM23575.1"/>
    <property type="molecule type" value="Genomic_DNA"/>
</dbReference>
<feature type="non-terminal residue" evidence="1">
    <location>
        <position position="144"/>
    </location>
</feature>
<dbReference type="InterPro" id="IPR025518">
    <property type="entry name" value="DUF4406"/>
</dbReference>